<dbReference type="CDD" id="cd06992">
    <property type="entry name" value="cupin_GDO-like_C"/>
    <property type="match status" value="1"/>
</dbReference>
<evidence type="ECO:0000256" key="2">
    <source>
        <dbReference type="ARBA" id="ARBA00023002"/>
    </source>
</evidence>
<protein>
    <submittedName>
        <fullName evidence="4">Cupin domain-containing protein</fullName>
    </submittedName>
</protein>
<dbReference type="EMBL" id="CP017561">
    <property type="protein sequence ID" value="APA86912.1"/>
    <property type="molecule type" value="Genomic_DNA"/>
</dbReference>
<name>A0A1I9YKS9_9BURK</name>
<dbReference type="Proteomes" id="UP000179860">
    <property type="component" value="Chromosome 1"/>
</dbReference>
<keyword evidence="1" id="KW-0223">Dioxygenase</keyword>
<dbReference type="AlphaFoldDB" id="A0A1I9YKS9"/>
<dbReference type="InterPro" id="IPR011051">
    <property type="entry name" value="RmlC_Cupin_sf"/>
</dbReference>
<dbReference type="Pfam" id="PF07883">
    <property type="entry name" value="Cupin_2"/>
    <property type="match status" value="1"/>
</dbReference>
<dbReference type="InterPro" id="IPR013096">
    <property type="entry name" value="Cupin_2"/>
</dbReference>
<dbReference type="CDD" id="cd02216">
    <property type="entry name" value="cupin_GDO-like_N"/>
    <property type="match status" value="1"/>
</dbReference>
<dbReference type="OrthoDB" id="285029at2"/>
<dbReference type="PANTHER" id="PTHR41517">
    <property type="entry name" value="1,2-DIOXYGENASE PROTEIN-RELATED"/>
    <property type="match status" value="1"/>
</dbReference>
<dbReference type="KEGG" id="pspw:BJG93_04730"/>
<reference evidence="4" key="2">
    <citation type="submission" date="2021-06" db="EMBL/GenBank/DDBJ databases">
        <authorList>
            <person name="Rogers T.H."/>
            <person name="Ramsay J.P."/>
            <person name="Wang P."/>
            <person name="Terpolilli J."/>
        </authorList>
    </citation>
    <scope>NUCLEOTIDE SEQUENCE [LARGE SCALE GENOMIC DNA]</scope>
    <source>
        <strain evidence="4">WSM5005</strain>
    </source>
</reference>
<dbReference type="GO" id="GO:0051213">
    <property type="term" value="F:dioxygenase activity"/>
    <property type="evidence" value="ECO:0007669"/>
    <property type="project" value="UniProtKB-KW"/>
</dbReference>
<dbReference type="PANTHER" id="PTHR41517:SF1">
    <property type="entry name" value="CUPIN"/>
    <property type="match status" value="1"/>
</dbReference>
<dbReference type="InterPro" id="IPR014710">
    <property type="entry name" value="RmlC-like_jellyroll"/>
</dbReference>
<evidence type="ECO:0000256" key="1">
    <source>
        <dbReference type="ARBA" id="ARBA00022964"/>
    </source>
</evidence>
<dbReference type="InterPro" id="IPR047183">
    <property type="entry name" value="GDO-like"/>
</dbReference>
<dbReference type="Gene3D" id="2.60.120.10">
    <property type="entry name" value="Jelly Rolls"/>
    <property type="match status" value="1"/>
</dbReference>
<feature type="domain" description="Cupin type-2" evidence="3">
    <location>
        <begin position="96"/>
        <end position="164"/>
    </location>
</feature>
<sequence length="341" mass="37686">MRVSSSSETNMIPASLREKMVDTDLVPLWESPTAHKLDVQREQAHIWPWSATRPILTETAQISSPKVVERRVLSMVNPFSKTPEDEATTGTISATLQTLLAGEIARPHRHSMNALRFVMEGHGASTIVDGKDCPMEPGDLVLTPAWTWHSHHHNGQGATIWMDVLDVDLQLYLGTDEFQPGPIVDQTPQVVDSSFAVAGIVPDLDATERPYSPVFRYAWKDAVTALYAAPIGEDGSRRVRYVNPLNGQAVMATLDCYLTGLIAGLATREFRTTANTVCCVVAGQGVSQIGDRQIKWGEKDVFTIPQNTWVTHTSGEGAQIFMVTDREIYRKLGLLKESFKD</sequence>
<gene>
    <name evidence="4" type="ORF">BJG93_04730</name>
</gene>
<dbReference type="SUPFAM" id="SSF51182">
    <property type="entry name" value="RmlC-like cupins"/>
    <property type="match status" value="1"/>
</dbReference>
<keyword evidence="5" id="KW-1185">Reference proteome</keyword>
<evidence type="ECO:0000313" key="4">
    <source>
        <dbReference type="EMBL" id="APA86912.1"/>
    </source>
</evidence>
<evidence type="ECO:0000313" key="5">
    <source>
        <dbReference type="Proteomes" id="UP000179860"/>
    </source>
</evidence>
<proteinExistence type="predicted"/>
<organism evidence="4 5">
    <name type="scientific">Paraburkholderia sprentiae WSM5005</name>
    <dbReference type="NCBI Taxonomy" id="754502"/>
    <lineage>
        <taxon>Bacteria</taxon>
        <taxon>Pseudomonadati</taxon>
        <taxon>Pseudomonadota</taxon>
        <taxon>Betaproteobacteria</taxon>
        <taxon>Burkholderiales</taxon>
        <taxon>Burkholderiaceae</taxon>
        <taxon>Paraburkholderia</taxon>
    </lineage>
</organism>
<dbReference type="STRING" id="754502.BJG93_04730"/>
<reference evidence="4" key="1">
    <citation type="submission" date="2016-09" db="EMBL/GenBank/DDBJ databases">
        <title>The Complete Genome of Burkholderia sprentiae wsm5005.</title>
        <authorList>
            <person name="De Meyer S."/>
            <person name="Wang P."/>
            <person name="Terpolilli J."/>
        </authorList>
    </citation>
    <scope>NUCLEOTIDE SEQUENCE [LARGE SCALE GENOMIC DNA]</scope>
    <source>
        <strain evidence="4">WSM5005</strain>
    </source>
</reference>
<dbReference type="RefSeq" id="WP_027197782.1">
    <property type="nucleotide sequence ID" value="NZ_CP017561.2"/>
</dbReference>
<evidence type="ECO:0000259" key="3">
    <source>
        <dbReference type="Pfam" id="PF07883"/>
    </source>
</evidence>
<keyword evidence="2" id="KW-0560">Oxidoreductase</keyword>
<accession>A0A1I9YKS9</accession>